<proteinExistence type="predicted"/>
<reference evidence="1 2" key="1">
    <citation type="submission" date="2020-02" db="EMBL/GenBank/DDBJ databases">
        <title>Draft genome sequence of Haematococcus lacustris strain NIES-144.</title>
        <authorList>
            <person name="Morimoto D."/>
            <person name="Nakagawa S."/>
            <person name="Yoshida T."/>
            <person name="Sawayama S."/>
        </authorList>
    </citation>
    <scope>NUCLEOTIDE SEQUENCE [LARGE SCALE GENOMIC DNA]</scope>
    <source>
        <strain evidence="1 2">NIES-144</strain>
    </source>
</reference>
<organism evidence="1 2">
    <name type="scientific">Haematococcus lacustris</name>
    <name type="common">Green alga</name>
    <name type="synonym">Haematococcus pluvialis</name>
    <dbReference type="NCBI Taxonomy" id="44745"/>
    <lineage>
        <taxon>Eukaryota</taxon>
        <taxon>Viridiplantae</taxon>
        <taxon>Chlorophyta</taxon>
        <taxon>core chlorophytes</taxon>
        <taxon>Chlorophyceae</taxon>
        <taxon>CS clade</taxon>
        <taxon>Chlamydomonadales</taxon>
        <taxon>Haematococcaceae</taxon>
        <taxon>Haematococcus</taxon>
    </lineage>
</organism>
<evidence type="ECO:0000313" key="1">
    <source>
        <dbReference type="EMBL" id="GFH15005.1"/>
    </source>
</evidence>
<name>A0A699Z0H7_HAELA</name>
<dbReference type="AlphaFoldDB" id="A0A699Z0H7"/>
<accession>A0A699Z0H7</accession>
<dbReference type="EMBL" id="BLLF01000793">
    <property type="protein sequence ID" value="GFH15005.1"/>
    <property type="molecule type" value="Genomic_DNA"/>
</dbReference>
<gene>
    <name evidence="1" type="ORF">HaLaN_11154</name>
</gene>
<protein>
    <submittedName>
        <fullName evidence="1">Uncharacterized protein</fullName>
    </submittedName>
</protein>
<keyword evidence="2" id="KW-1185">Reference proteome</keyword>
<dbReference type="Proteomes" id="UP000485058">
    <property type="component" value="Unassembled WGS sequence"/>
</dbReference>
<sequence>MIRQLKNFGEFFANPNCKTVYNQLQRLLVRKRQLRHPMLMPVFQDPSNQALLAKLKELGSINMWGDNNTVGAHSMQLAVSMLQHLTNPGRFVKLYAKAARARLGWSGVEAQLFIRMACGYDINAKSSELQAVNLDKEHVADLKEEAAKHHRLLGMKN</sequence>
<evidence type="ECO:0000313" key="2">
    <source>
        <dbReference type="Proteomes" id="UP000485058"/>
    </source>
</evidence>
<comment type="caution">
    <text evidence="1">The sequence shown here is derived from an EMBL/GenBank/DDBJ whole genome shotgun (WGS) entry which is preliminary data.</text>
</comment>